<keyword evidence="2" id="KW-1185">Reference proteome</keyword>
<evidence type="ECO:0008006" key="3">
    <source>
        <dbReference type="Google" id="ProtNLM"/>
    </source>
</evidence>
<name>A0A2G5PGJ4_9MYCO</name>
<dbReference type="AlphaFoldDB" id="A0A2G5PGJ4"/>
<dbReference type="STRING" id="85968.GCA_900073015_01303"/>
<accession>A0A2G5PGJ4</accession>
<organism evidence="1 2">
    <name type="scientific">Mycolicibacterium brumae</name>
    <dbReference type="NCBI Taxonomy" id="85968"/>
    <lineage>
        <taxon>Bacteria</taxon>
        <taxon>Bacillati</taxon>
        <taxon>Actinomycetota</taxon>
        <taxon>Actinomycetes</taxon>
        <taxon>Mycobacteriales</taxon>
        <taxon>Mycobacteriaceae</taxon>
        <taxon>Mycolicibacterium</taxon>
    </lineage>
</organism>
<reference evidence="1 2" key="1">
    <citation type="journal article" date="2017" name="Infect. Genet. Evol.">
        <title>The new phylogeny of the genus Mycobacterium: The old and the news.</title>
        <authorList>
            <person name="Tortoli E."/>
            <person name="Fedrizzi T."/>
            <person name="Meehan C.J."/>
            <person name="Trovato A."/>
            <person name="Grottola A."/>
            <person name="Giacobazzi E."/>
            <person name="Serpini G.F."/>
            <person name="Tagliazucchi S."/>
            <person name="Fabio A."/>
            <person name="Bettua C."/>
            <person name="Bertorelli R."/>
            <person name="Frascaro F."/>
            <person name="De Sanctis V."/>
            <person name="Pecorari M."/>
            <person name="Jousson O."/>
            <person name="Segata N."/>
            <person name="Cirillo D.M."/>
        </authorList>
    </citation>
    <scope>NUCLEOTIDE SEQUENCE [LARGE SCALE GENOMIC DNA]</scope>
    <source>
        <strain evidence="1 2">CIP1034565</strain>
    </source>
</reference>
<dbReference type="Proteomes" id="UP000230551">
    <property type="component" value="Unassembled WGS sequence"/>
</dbReference>
<dbReference type="EMBL" id="PDCN02000002">
    <property type="protein sequence ID" value="PIB77270.1"/>
    <property type="molecule type" value="Genomic_DNA"/>
</dbReference>
<evidence type="ECO:0000313" key="2">
    <source>
        <dbReference type="Proteomes" id="UP000230551"/>
    </source>
</evidence>
<evidence type="ECO:0000313" key="1">
    <source>
        <dbReference type="EMBL" id="PIB77270.1"/>
    </source>
</evidence>
<dbReference type="RefSeq" id="WP_090587687.1">
    <property type="nucleotide sequence ID" value="NZ_CP104302.1"/>
</dbReference>
<sequence>MARPGVEITATIGNQVVSRSAVLEWENKRIDAAARKLRLPAPPSAPVAQRREAWLHAKSELGDDEIHRRLTRDVKLADTFARWQSKVSEKRRACAIDLTARGGPDAEFFTNWFEEITFSSNQDAMELSCPDHFVLRMVGGKQEVLETNGGSPFTALFTIDYDDVSSLTTAIDPRFPFRLDGVARSADGTAIGGVRHQFRDTADGLHARLVVEFPLLILGRIIRGHRWHLACEFSNWIESAAAERP</sequence>
<gene>
    <name evidence="1" type="ORF">CQY22_003255</name>
</gene>
<protein>
    <recommendedName>
        <fullName evidence="3">DUF1990 domain-containing protein</fullName>
    </recommendedName>
</protein>
<comment type="caution">
    <text evidence="1">The sequence shown here is derived from an EMBL/GenBank/DDBJ whole genome shotgun (WGS) entry which is preliminary data.</text>
</comment>
<dbReference type="OrthoDB" id="2284173at2"/>
<proteinExistence type="predicted"/>